<gene>
    <name evidence="1" type="ORF">METZ01_LOCUS483011</name>
</gene>
<name>A0A383CCS0_9ZZZZ</name>
<sequence length="100" mass="11719">MKKDSIRYLEGLVKRGVRGKIPALRDYRYRDRGIEHIVKKIVPTDHDTLMKLSKQASWLIMNAPEEYVYGEMIDVDNAVASNLTLYLTKYANSYLNRMHQ</sequence>
<accession>A0A383CCS0</accession>
<organism evidence="1">
    <name type="scientific">marine metagenome</name>
    <dbReference type="NCBI Taxonomy" id="408172"/>
    <lineage>
        <taxon>unclassified sequences</taxon>
        <taxon>metagenomes</taxon>
        <taxon>ecological metagenomes</taxon>
    </lineage>
</organism>
<dbReference type="EMBL" id="UINC01207871">
    <property type="protein sequence ID" value="SVE30157.1"/>
    <property type="molecule type" value="Genomic_DNA"/>
</dbReference>
<feature type="non-terminal residue" evidence="1">
    <location>
        <position position="100"/>
    </location>
</feature>
<evidence type="ECO:0000313" key="1">
    <source>
        <dbReference type="EMBL" id="SVE30157.1"/>
    </source>
</evidence>
<proteinExistence type="predicted"/>
<reference evidence="1" key="1">
    <citation type="submission" date="2018-05" db="EMBL/GenBank/DDBJ databases">
        <authorList>
            <person name="Lanie J.A."/>
            <person name="Ng W.-L."/>
            <person name="Kazmierczak K.M."/>
            <person name="Andrzejewski T.M."/>
            <person name="Davidsen T.M."/>
            <person name="Wayne K.J."/>
            <person name="Tettelin H."/>
            <person name="Glass J.I."/>
            <person name="Rusch D."/>
            <person name="Podicherti R."/>
            <person name="Tsui H.-C.T."/>
            <person name="Winkler M.E."/>
        </authorList>
    </citation>
    <scope>NUCLEOTIDE SEQUENCE</scope>
</reference>
<dbReference type="AlphaFoldDB" id="A0A383CCS0"/>
<protein>
    <submittedName>
        <fullName evidence="1">Uncharacterized protein</fullName>
    </submittedName>
</protein>